<accession>A0ABS5NC30</accession>
<dbReference type="Proteomes" id="UP000676853">
    <property type="component" value="Unassembled WGS sequence"/>
</dbReference>
<sequence>MGDELIEYWFGDGAGHVTRWSSPGVQGTVLLDFDGDGRIDDAMVDLDGDGRADVATLDLDDDGTREAVFRDDGSGRWAEPTAVPDAGADRQPDRAPDGTPGTAATPARAAPSTCPIPGVTGGRTPEPDRPVQVSPVPAEPGQPARQAV</sequence>
<dbReference type="InterPro" id="IPR028994">
    <property type="entry name" value="Integrin_alpha_N"/>
</dbReference>
<gene>
    <name evidence="2" type="ORF">KFZ73_11205</name>
</gene>
<dbReference type="SUPFAM" id="SSF69318">
    <property type="entry name" value="Integrin alpha N-terminal domain"/>
    <property type="match status" value="1"/>
</dbReference>
<evidence type="ECO:0000313" key="3">
    <source>
        <dbReference type="Proteomes" id="UP000676853"/>
    </source>
</evidence>
<comment type="caution">
    <text evidence="2">The sequence shown here is derived from an EMBL/GenBank/DDBJ whole genome shotgun (WGS) entry which is preliminary data.</text>
</comment>
<proteinExistence type="predicted"/>
<feature type="compositionally biased region" description="Basic and acidic residues" evidence="1">
    <location>
        <begin position="87"/>
        <end position="96"/>
    </location>
</feature>
<evidence type="ECO:0000256" key="1">
    <source>
        <dbReference type="SAM" id="MobiDB-lite"/>
    </source>
</evidence>
<dbReference type="EMBL" id="JAGXOE010000022">
    <property type="protein sequence ID" value="MBS4101805.1"/>
    <property type="molecule type" value="Genomic_DNA"/>
</dbReference>
<name>A0ABS5NC30_TSUPA</name>
<evidence type="ECO:0000313" key="2">
    <source>
        <dbReference type="EMBL" id="MBS4101805.1"/>
    </source>
</evidence>
<organism evidence="2 3">
    <name type="scientific">Tsukamurella paurometabola</name>
    <name type="common">Corynebacterium paurometabolum</name>
    <dbReference type="NCBI Taxonomy" id="2061"/>
    <lineage>
        <taxon>Bacteria</taxon>
        <taxon>Bacillati</taxon>
        <taxon>Actinomycetota</taxon>
        <taxon>Actinomycetes</taxon>
        <taxon>Mycobacteriales</taxon>
        <taxon>Tsukamurellaceae</taxon>
        <taxon>Tsukamurella</taxon>
    </lineage>
</organism>
<reference evidence="2 3" key="1">
    <citation type="submission" date="2021-04" db="EMBL/GenBank/DDBJ databases">
        <title>Whole genome sequence analysis of a thiophenic sulfur metabolizing bacteria.</title>
        <authorList>
            <person name="Akhtar N."/>
            <person name="Akram J."/>
            <person name="Aslam A."/>
        </authorList>
    </citation>
    <scope>NUCLEOTIDE SEQUENCE [LARGE SCALE GENOMIC DNA]</scope>
    <source>
        <strain evidence="2 3">3OW</strain>
    </source>
</reference>
<keyword evidence="3" id="KW-1185">Reference proteome</keyword>
<feature type="region of interest" description="Disordered" evidence="1">
    <location>
        <begin position="65"/>
        <end position="148"/>
    </location>
</feature>
<evidence type="ECO:0008006" key="4">
    <source>
        <dbReference type="Google" id="ProtNLM"/>
    </source>
</evidence>
<protein>
    <recommendedName>
        <fullName evidence="4">FG-GAP repeat protein</fullName>
    </recommendedName>
</protein>
<feature type="compositionally biased region" description="Low complexity" evidence="1">
    <location>
        <begin position="97"/>
        <end position="113"/>
    </location>
</feature>
<feature type="compositionally biased region" description="Basic and acidic residues" evidence="1">
    <location>
        <begin position="65"/>
        <end position="74"/>
    </location>
</feature>
<feature type="non-terminal residue" evidence="2">
    <location>
        <position position="148"/>
    </location>
</feature>